<reference evidence="2 3" key="1">
    <citation type="submission" date="2016-08" db="EMBL/GenBank/DDBJ databases">
        <title>New Insights into Marine Group III Euryarchaeota, from dark to light.</title>
        <authorList>
            <person name="Haro-Moreno J.M."/>
            <person name="Rodriguez-Valera F."/>
            <person name="Lopez-Garcia P."/>
            <person name="Moreira D."/>
            <person name="Martin-Cuadrado A.B."/>
        </authorList>
    </citation>
    <scope>NUCLEOTIDE SEQUENCE [LARGE SCALE GENOMIC DNA]</scope>
    <source>
        <strain evidence="2">CG-Epi2</strain>
    </source>
</reference>
<organism evidence="2 3">
    <name type="scientific">Marine Group III euryarchaeote CG-Epi2</name>
    <dbReference type="NCBI Taxonomy" id="1888996"/>
    <lineage>
        <taxon>Archaea</taxon>
        <taxon>Methanobacteriati</taxon>
        <taxon>Thermoplasmatota</taxon>
        <taxon>Thermoplasmata</taxon>
        <taxon>Candidatus Thermoprofundales</taxon>
    </lineage>
</organism>
<dbReference type="InterPro" id="IPR023753">
    <property type="entry name" value="FAD/NAD-binding_dom"/>
</dbReference>
<evidence type="ECO:0000313" key="3">
    <source>
        <dbReference type="Proteomes" id="UP000183615"/>
    </source>
</evidence>
<dbReference type="InterPro" id="IPR050407">
    <property type="entry name" value="Geranylgeranyl_reductase"/>
</dbReference>
<evidence type="ECO:0000313" key="2">
    <source>
        <dbReference type="EMBL" id="OIR21368.1"/>
    </source>
</evidence>
<accession>A0A1J5TYN2</accession>
<evidence type="ECO:0000259" key="1">
    <source>
        <dbReference type="Pfam" id="PF07992"/>
    </source>
</evidence>
<dbReference type="PANTHER" id="PTHR42685">
    <property type="entry name" value="GERANYLGERANYL DIPHOSPHATE REDUCTASE"/>
    <property type="match status" value="1"/>
</dbReference>
<protein>
    <recommendedName>
        <fullName evidence="1">FAD/NAD(P)-binding domain-containing protein</fullName>
    </recommendedName>
</protein>
<dbReference type="Pfam" id="PF07992">
    <property type="entry name" value="Pyr_redox_2"/>
    <property type="match status" value="1"/>
</dbReference>
<dbReference type="Gene3D" id="3.50.50.60">
    <property type="entry name" value="FAD/NAD(P)-binding domain"/>
    <property type="match status" value="1"/>
</dbReference>
<comment type="caution">
    <text evidence="2">The sequence shown here is derived from an EMBL/GenBank/DDBJ whole genome shotgun (WGS) entry which is preliminary data.</text>
</comment>
<name>A0A1J5TYN2_9ARCH</name>
<dbReference type="InterPro" id="IPR011777">
    <property type="entry name" value="Geranylgeranyl_Rdtase_fam"/>
</dbReference>
<dbReference type="EMBL" id="MIYZ01000043">
    <property type="protein sequence ID" value="OIR21368.1"/>
    <property type="molecule type" value="Genomic_DNA"/>
</dbReference>
<dbReference type="PRINTS" id="PR00420">
    <property type="entry name" value="RNGMNOXGNASE"/>
</dbReference>
<dbReference type="InterPro" id="IPR036188">
    <property type="entry name" value="FAD/NAD-bd_sf"/>
</dbReference>
<sequence length="391" mass="43643">MDIVDVAVVGGGPAGSSAAREASERGLSVLLFDHAHPRRKACGGGLPVKGIEWMDAPDSAIEGEMSSISFTYNKTKLKIPVNKGKLIRRDDWDFYLYNRAKEAGAGHVIERVKSLKLEEDIWLINEKYKAKYIIGADGVNGFTRKHFMEKISRDNLFAAAGYYLDIKPTENEVEFIVGALPGKEGYLWVFPKSDHYNIGYCYNAGTPGMKDALHKLMQERWPGEFVENSKWKLAETGKIVDCKQFGSAIPSYNDPKLFDDPVSGEKWVLCGDAAGHVNPIHGEGLNHSVLGGRLAAKAVSKGDPTLFEKYWRSHYSRDMYRAASTKHKIYRSFFMRMGFALGRTPAMYGMLASLTRGEYEGKATSSFWFKLPLALLQATFGMKHKDLKAIT</sequence>
<dbReference type="SUPFAM" id="SSF51905">
    <property type="entry name" value="FAD/NAD(P)-binding domain"/>
    <property type="match status" value="1"/>
</dbReference>
<dbReference type="Proteomes" id="UP000183615">
    <property type="component" value="Unassembled WGS sequence"/>
</dbReference>
<dbReference type="PANTHER" id="PTHR42685:SF22">
    <property type="entry name" value="CONDITIONED MEDIUM FACTOR RECEPTOR 1"/>
    <property type="match status" value="1"/>
</dbReference>
<dbReference type="NCBIfam" id="TIGR02032">
    <property type="entry name" value="GG-red-SF"/>
    <property type="match status" value="1"/>
</dbReference>
<dbReference type="AlphaFoldDB" id="A0A1J5TYN2"/>
<dbReference type="GO" id="GO:0016628">
    <property type="term" value="F:oxidoreductase activity, acting on the CH-CH group of donors, NAD or NADP as acceptor"/>
    <property type="evidence" value="ECO:0007669"/>
    <property type="project" value="InterPro"/>
</dbReference>
<gene>
    <name evidence="2" type="ORF">BET99_02830</name>
</gene>
<proteinExistence type="predicted"/>
<feature type="domain" description="FAD/NAD(P)-binding" evidence="1">
    <location>
        <begin position="5"/>
        <end position="90"/>
    </location>
</feature>